<feature type="repeat" description="PPR" evidence="3">
    <location>
        <begin position="330"/>
        <end position="365"/>
    </location>
</feature>
<feature type="repeat" description="PPR" evidence="3">
    <location>
        <begin position="402"/>
        <end position="436"/>
    </location>
</feature>
<dbReference type="NCBIfam" id="TIGR00756">
    <property type="entry name" value="PPR"/>
    <property type="match status" value="6"/>
</dbReference>
<dbReference type="KEGG" id="qsa:O6P43_018525"/>
<accession>A0AAD7LSJ6</accession>
<evidence type="ECO:0000313" key="5">
    <source>
        <dbReference type="Proteomes" id="UP001163823"/>
    </source>
</evidence>
<gene>
    <name evidence="4" type="ORF">O6P43_018525</name>
</gene>
<sequence>MTVRWPRVLTPTDLSQIIRAQKNPLTALQIFNEAKYKYPNYRHNGPVYATMIGILGNSQRITEMKEVIDQMREDSCECKDSVFVTAIKTYAGAGRLDEAISLYENIPRFNCVNSTESFNTMLQIMVNESKLEVAHRLFVESFCGWEVTSRIRSMNLLMKALCQKSQSDLALQIFQEMDYQGCYPNRESYAILMKGLCQDGRLYEATHLLYSMFWRISQKGSGEDIVIYRTLLEALCDNGKTEEAVELLGKILRKGLKAPKRCCHRLDVRQCSNVEDIEGTKRLINEALIKGGIPSLAGYSAMAVDLYNEGKIVDADKVLIEMRTRGFRPIPSTYEAKVAALCREGKVDIARKVVEEDMVEGNCVPSVRVYNILLNGLCNEGKSALALEYLKKMSKQVGCVADKETYVILVDALCRESKFIEASQVLEQMSIKSYWPCVDTYNSLIRGLSSAGRQYEAVMWLEEMISQGKRPEISVWNSLAASVCNLGGIDDAFDRLRGS</sequence>
<keyword evidence="2" id="KW-0677">Repeat</keyword>
<dbReference type="GO" id="GO:0007005">
    <property type="term" value="P:mitochondrion organization"/>
    <property type="evidence" value="ECO:0007669"/>
    <property type="project" value="TreeGrafter"/>
</dbReference>
<comment type="similarity">
    <text evidence="1">Belongs to the PPR family. P subfamily.</text>
</comment>
<dbReference type="InterPro" id="IPR051114">
    <property type="entry name" value="Mito_RNA_Proc_CCM1"/>
</dbReference>
<dbReference type="GO" id="GO:0006396">
    <property type="term" value="P:RNA processing"/>
    <property type="evidence" value="ECO:0007669"/>
    <property type="project" value="TreeGrafter"/>
</dbReference>
<keyword evidence="5" id="KW-1185">Reference proteome</keyword>
<dbReference type="Gene3D" id="1.25.40.10">
    <property type="entry name" value="Tetratricopeptide repeat domain"/>
    <property type="match status" value="4"/>
</dbReference>
<feature type="repeat" description="PPR" evidence="3">
    <location>
        <begin position="224"/>
        <end position="258"/>
    </location>
</feature>
<dbReference type="Pfam" id="PF13041">
    <property type="entry name" value="PPR_2"/>
    <property type="match status" value="2"/>
</dbReference>
<dbReference type="GO" id="GO:0005739">
    <property type="term" value="C:mitochondrion"/>
    <property type="evidence" value="ECO:0007669"/>
    <property type="project" value="TreeGrafter"/>
</dbReference>
<feature type="repeat" description="PPR" evidence="3">
    <location>
        <begin position="437"/>
        <end position="471"/>
    </location>
</feature>
<comment type="caution">
    <text evidence="4">The sequence shown here is derived from an EMBL/GenBank/DDBJ whole genome shotgun (WGS) entry which is preliminary data.</text>
</comment>
<feature type="repeat" description="PPR" evidence="3">
    <location>
        <begin position="366"/>
        <end position="396"/>
    </location>
</feature>
<dbReference type="InterPro" id="IPR011990">
    <property type="entry name" value="TPR-like_helical_dom_sf"/>
</dbReference>
<dbReference type="PROSITE" id="PS51375">
    <property type="entry name" value="PPR"/>
    <property type="match status" value="6"/>
</dbReference>
<dbReference type="PANTHER" id="PTHR47934:SF3">
    <property type="entry name" value="OS01G0913800 PROTEIN"/>
    <property type="match status" value="1"/>
</dbReference>
<evidence type="ECO:0000256" key="3">
    <source>
        <dbReference type="PROSITE-ProRule" id="PRU00708"/>
    </source>
</evidence>
<evidence type="ECO:0000313" key="4">
    <source>
        <dbReference type="EMBL" id="KAJ7963423.1"/>
    </source>
</evidence>
<proteinExistence type="inferred from homology"/>
<evidence type="ECO:0000256" key="1">
    <source>
        <dbReference type="ARBA" id="ARBA00007626"/>
    </source>
</evidence>
<organism evidence="4 5">
    <name type="scientific">Quillaja saponaria</name>
    <name type="common">Soap bark tree</name>
    <dbReference type="NCBI Taxonomy" id="32244"/>
    <lineage>
        <taxon>Eukaryota</taxon>
        <taxon>Viridiplantae</taxon>
        <taxon>Streptophyta</taxon>
        <taxon>Embryophyta</taxon>
        <taxon>Tracheophyta</taxon>
        <taxon>Spermatophyta</taxon>
        <taxon>Magnoliopsida</taxon>
        <taxon>eudicotyledons</taxon>
        <taxon>Gunneridae</taxon>
        <taxon>Pentapetalae</taxon>
        <taxon>rosids</taxon>
        <taxon>fabids</taxon>
        <taxon>Fabales</taxon>
        <taxon>Quillajaceae</taxon>
        <taxon>Quillaja</taxon>
    </lineage>
</organism>
<dbReference type="AlphaFoldDB" id="A0AAD7LSJ6"/>
<dbReference type="Pfam" id="PF01535">
    <property type="entry name" value="PPR"/>
    <property type="match status" value="4"/>
</dbReference>
<dbReference type="GO" id="GO:0003729">
    <property type="term" value="F:mRNA binding"/>
    <property type="evidence" value="ECO:0007669"/>
    <property type="project" value="TreeGrafter"/>
</dbReference>
<dbReference type="Proteomes" id="UP001163823">
    <property type="component" value="Chromosome 7"/>
</dbReference>
<name>A0AAD7LSJ6_QUISA</name>
<feature type="repeat" description="PPR" evidence="3">
    <location>
        <begin position="150"/>
        <end position="184"/>
    </location>
</feature>
<dbReference type="InterPro" id="IPR002885">
    <property type="entry name" value="PPR_rpt"/>
</dbReference>
<protein>
    <submittedName>
        <fullName evidence="4">Pentatricopeptide repeat-containing protein family</fullName>
    </submittedName>
</protein>
<reference evidence="4" key="1">
    <citation type="journal article" date="2023" name="Science">
        <title>Elucidation of the pathway for biosynthesis of saponin adjuvants from the soapbark tree.</title>
        <authorList>
            <person name="Reed J."/>
            <person name="Orme A."/>
            <person name="El-Demerdash A."/>
            <person name="Owen C."/>
            <person name="Martin L.B.B."/>
            <person name="Misra R.C."/>
            <person name="Kikuchi S."/>
            <person name="Rejzek M."/>
            <person name="Martin A.C."/>
            <person name="Harkess A."/>
            <person name="Leebens-Mack J."/>
            <person name="Louveau T."/>
            <person name="Stephenson M.J."/>
            <person name="Osbourn A."/>
        </authorList>
    </citation>
    <scope>NUCLEOTIDE SEQUENCE</scope>
    <source>
        <strain evidence="4">S10</strain>
    </source>
</reference>
<evidence type="ECO:0000256" key="2">
    <source>
        <dbReference type="ARBA" id="ARBA00022737"/>
    </source>
</evidence>
<dbReference type="EMBL" id="JARAOO010000007">
    <property type="protein sequence ID" value="KAJ7963422.1"/>
    <property type="molecule type" value="Genomic_DNA"/>
</dbReference>
<dbReference type="PANTHER" id="PTHR47934">
    <property type="entry name" value="PENTATRICOPEPTIDE REPEAT-CONTAINING PROTEIN PET309, MITOCHONDRIAL"/>
    <property type="match status" value="1"/>
</dbReference>
<dbReference type="EMBL" id="JARAOO010000007">
    <property type="protein sequence ID" value="KAJ7963423.1"/>
    <property type="molecule type" value="Genomic_DNA"/>
</dbReference>